<feature type="signal peptide" evidence="1">
    <location>
        <begin position="1"/>
        <end position="19"/>
    </location>
</feature>
<feature type="chain" id="PRO_5031043385" description="CP12 domain-containing protein" evidence="1">
    <location>
        <begin position="20"/>
        <end position="234"/>
    </location>
</feature>
<accession>A0A7S1V082</accession>
<dbReference type="EMBL" id="HBGK01024502">
    <property type="protein sequence ID" value="CAD9283835.1"/>
    <property type="molecule type" value="Transcribed_RNA"/>
</dbReference>
<sequence>MQSFSIITLALFATKATLGFTTAPAFLIKQQQVMTTALQATRPDTAVLVEDALKATAAYGIESAEARVAWDIVEEADASDNSVATLPSMDEECSVEEQEAIDAKCEEYGRFLDELNSIRSSMSVLDDKNNKLSMVETLKNIKLKEPEASKVISSPELTEALEDARTATSKFGATSPEAALAWEAYEEIASSGLQNSMGVRLDEECDIESGQDICEAMDELQRVLPVMMAVASKN</sequence>
<organism evidence="2">
    <name type="scientific">Grammatophora oceanica</name>
    <dbReference type="NCBI Taxonomy" id="210454"/>
    <lineage>
        <taxon>Eukaryota</taxon>
        <taxon>Sar</taxon>
        <taxon>Stramenopiles</taxon>
        <taxon>Ochrophyta</taxon>
        <taxon>Bacillariophyta</taxon>
        <taxon>Fragilariophyceae</taxon>
        <taxon>Fragilariophycidae</taxon>
        <taxon>Rhabdonematales</taxon>
        <taxon>Grammatophoraceae</taxon>
        <taxon>Grammatophora</taxon>
    </lineage>
</organism>
<keyword evidence="1" id="KW-0732">Signal</keyword>
<dbReference type="AlphaFoldDB" id="A0A7S1V082"/>
<reference evidence="2" key="1">
    <citation type="submission" date="2021-01" db="EMBL/GenBank/DDBJ databases">
        <authorList>
            <person name="Corre E."/>
            <person name="Pelletier E."/>
            <person name="Niang G."/>
            <person name="Scheremetjew M."/>
            <person name="Finn R."/>
            <person name="Kale V."/>
            <person name="Holt S."/>
            <person name="Cochrane G."/>
            <person name="Meng A."/>
            <person name="Brown T."/>
            <person name="Cohen L."/>
        </authorList>
    </citation>
    <scope>NUCLEOTIDE SEQUENCE</scope>
    <source>
        <strain evidence="2">CCMP 410</strain>
    </source>
</reference>
<gene>
    <name evidence="2" type="ORF">GOCE00092_LOCUS12747</name>
</gene>
<name>A0A7S1V082_9STRA</name>
<evidence type="ECO:0000313" key="2">
    <source>
        <dbReference type="EMBL" id="CAD9283835.1"/>
    </source>
</evidence>
<evidence type="ECO:0008006" key="3">
    <source>
        <dbReference type="Google" id="ProtNLM"/>
    </source>
</evidence>
<evidence type="ECO:0000256" key="1">
    <source>
        <dbReference type="SAM" id="SignalP"/>
    </source>
</evidence>
<protein>
    <recommendedName>
        <fullName evidence="3">CP12 domain-containing protein</fullName>
    </recommendedName>
</protein>
<proteinExistence type="predicted"/>